<keyword evidence="1" id="KW-0812">Transmembrane</keyword>
<dbReference type="InterPro" id="IPR052338">
    <property type="entry name" value="Transposase_5"/>
</dbReference>
<dbReference type="Proteomes" id="UP000887159">
    <property type="component" value="Unassembled WGS sequence"/>
</dbReference>
<comment type="caution">
    <text evidence="2">The sequence shown here is derived from an EMBL/GenBank/DDBJ whole genome shotgun (WGS) entry which is preliminary data.</text>
</comment>
<organism evidence="2 3">
    <name type="scientific">Trichonephila clavipes</name>
    <name type="common">Golden silk orbweaver</name>
    <name type="synonym">Nephila clavipes</name>
    <dbReference type="NCBI Taxonomy" id="2585209"/>
    <lineage>
        <taxon>Eukaryota</taxon>
        <taxon>Metazoa</taxon>
        <taxon>Ecdysozoa</taxon>
        <taxon>Arthropoda</taxon>
        <taxon>Chelicerata</taxon>
        <taxon>Arachnida</taxon>
        <taxon>Araneae</taxon>
        <taxon>Araneomorphae</taxon>
        <taxon>Entelegynae</taxon>
        <taxon>Araneoidea</taxon>
        <taxon>Nephilidae</taxon>
        <taxon>Trichonephila</taxon>
    </lineage>
</organism>
<evidence type="ECO:0000313" key="3">
    <source>
        <dbReference type="Proteomes" id="UP000887159"/>
    </source>
</evidence>
<keyword evidence="1" id="KW-0472">Membrane</keyword>
<dbReference type="Gene3D" id="3.30.420.10">
    <property type="entry name" value="Ribonuclease H-like superfamily/Ribonuclease H"/>
    <property type="match status" value="2"/>
</dbReference>
<feature type="transmembrane region" description="Helical" evidence="1">
    <location>
        <begin position="64"/>
        <end position="92"/>
    </location>
</feature>
<dbReference type="EMBL" id="BMAU01021284">
    <property type="protein sequence ID" value="GFY09061.1"/>
    <property type="molecule type" value="Genomic_DNA"/>
</dbReference>
<proteinExistence type="predicted"/>
<dbReference type="PANTHER" id="PTHR23022">
    <property type="entry name" value="TRANSPOSABLE ELEMENT-RELATED"/>
    <property type="match status" value="1"/>
</dbReference>
<dbReference type="GO" id="GO:0003676">
    <property type="term" value="F:nucleic acid binding"/>
    <property type="evidence" value="ECO:0007669"/>
    <property type="project" value="InterPro"/>
</dbReference>
<protein>
    <submittedName>
        <fullName evidence="2">Uncharacterized protein</fullName>
    </submittedName>
</protein>
<accession>A0A8X6SB95</accession>
<evidence type="ECO:0000256" key="1">
    <source>
        <dbReference type="SAM" id="Phobius"/>
    </source>
</evidence>
<dbReference type="InterPro" id="IPR036397">
    <property type="entry name" value="RNaseH_sf"/>
</dbReference>
<dbReference type="AlphaFoldDB" id="A0A8X6SB95"/>
<reference evidence="2" key="1">
    <citation type="submission" date="2020-08" db="EMBL/GenBank/DDBJ databases">
        <title>Multicomponent nature underlies the extraordinary mechanical properties of spider dragline silk.</title>
        <authorList>
            <person name="Kono N."/>
            <person name="Nakamura H."/>
            <person name="Mori M."/>
            <person name="Yoshida Y."/>
            <person name="Ohtoshi R."/>
            <person name="Malay A.D."/>
            <person name="Moran D.A.P."/>
            <person name="Tomita M."/>
            <person name="Numata K."/>
            <person name="Arakawa K."/>
        </authorList>
    </citation>
    <scope>NUCLEOTIDE SEQUENCE</scope>
</reference>
<gene>
    <name evidence="2" type="primary">AVEN_67243_1</name>
    <name evidence="2" type="ORF">TNCV_4662521</name>
</gene>
<evidence type="ECO:0000313" key="2">
    <source>
        <dbReference type="EMBL" id="GFY09061.1"/>
    </source>
</evidence>
<keyword evidence="1" id="KW-1133">Transmembrane helix</keyword>
<dbReference type="PANTHER" id="PTHR23022:SF135">
    <property type="entry name" value="SI:DKEY-77F5.3"/>
    <property type="match status" value="1"/>
</dbReference>
<keyword evidence="3" id="KW-1185">Reference proteome</keyword>
<sequence>MKRLQRCRDHLNWTQLQWEQVIWSDEYSITLFLTITRVFVWLTPAEAFHIDCLVPTVKHGGGSIMVWGVISFLGSQTTIIEAFSLIIFTLCFRLSFRECVMCSLMTKPLFTRLAALHEHDEWEHLKWCPQSPDLNIIECSLDLLENKVCAEFPPHILSELKMAVHGECAVI</sequence>
<name>A0A8X6SB95_TRICX</name>